<dbReference type="EMBL" id="AP018400">
    <property type="protein sequence ID" value="BBA92398.1"/>
    <property type="molecule type" value="Genomic_DNA"/>
</dbReference>
<dbReference type="Proteomes" id="UP000269331">
    <property type="component" value="Chromosome"/>
</dbReference>
<dbReference type="AlphaFoldDB" id="A0A2Z5U370"/>
<dbReference type="Gene3D" id="3.50.50.60">
    <property type="entry name" value="FAD/NAD(P)-binding domain"/>
    <property type="match status" value="1"/>
</dbReference>
<keyword evidence="3" id="KW-0285">Flavoprotein</keyword>
<feature type="domain" description="FAD dependent oxidoreductase" evidence="5">
    <location>
        <begin position="8"/>
        <end position="348"/>
    </location>
</feature>
<proteinExistence type="inferred from homology"/>
<evidence type="ECO:0000256" key="4">
    <source>
        <dbReference type="ARBA" id="ARBA00023002"/>
    </source>
</evidence>
<reference evidence="6 7" key="1">
    <citation type="journal article" date="2018" name="Genome Biol. Evol.">
        <title>Complete Genome Sequence of Streptococcus ruminantium sp. nov. GUT-187T (=DSM 104980T =JCM 31869T), the Type Strain of S. ruminantium, and Comparison with Genome Sequences of Streptococcus suis Strains.</title>
        <authorList>
            <person name="Tohya M."/>
            <person name="Sekizaki T."/>
            <person name="Miyoshi-Akiyama T."/>
        </authorList>
    </citation>
    <scope>NUCLEOTIDE SEQUENCE [LARGE SCALE GENOMIC DNA]</scope>
    <source>
        <strain evidence="6 7">GUT187T</strain>
    </source>
</reference>
<evidence type="ECO:0000256" key="3">
    <source>
        <dbReference type="ARBA" id="ARBA00022630"/>
    </source>
</evidence>
<dbReference type="InterPro" id="IPR006076">
    <property type="entry name" value="FAD-dep_OxRdtase"/>
</dbReference>
<evidence type="ECO:0000313" key="7">
    <source>
        <dbReference type="Proteomes" id="UP000269331"/>
    </source>
</evidence>
<dbReference type="GO" id="GO:0005737">
    <property type="term" value="C:cytoplasm"/>
    <property type="evidence" value="ECO:0007669"/>
    <property type="project" value="TreeGrafter"/>
</dbReference>
<organism evidence="6 7">
    <name type="scientific">Streptococcus ruminantium</name>
    <dbReference type="NCBI Taxonomy" id="1917441"/>
    <lineage>
        <taxon>Bacteria</taxon>
        <taxon>Bacillati</taxon>
        <taxon>Bacillota</taxon>
        <taxon>Bacilli</taxon>
        <taxon>Lactobacillales</taxon>
        <taxon>Streptococcaceae</taxon>
        <taxon>Streptococcus</taxon>
    </lineage>
</organism>
<name>A0A2Z5U370_9STRE</name>
<gene>
    <name evidence="6" type="ORF">SR187_3950</name>
</gene>
<accession>A0A2Z5U370</accession>
<evidence type="ECO:0000259" key="5">
    <source>
        <dbReference type="Pfam" id="PF01266"/>
    </source>
</evidence>
<dbReference type="PANTHER" id="PTHR13847">
    <property type="entry name" value="SARCOSINE DEHYDROGENASE-RELATED"/>
    <property type="match status" value="1"/>
</dbReference>
<protein>
    <submittedName>
        <fullName evidence="6">FAD-binding oxidoreductase</fullName>
    </submittedName>
</protein>
<dbReference type="KEGG" id="srq:SR187_3950"/>
<dbReference type="Gene3D" id="3.30.9.10">
    <property type="entry name" value="D-Amino Acid Oxidase, subunit A, domain 2"/>
    <property type="match status" value="1"/>
</dbReference>
<dbReference type="Pfam" id="PF01266">
    <property type="entry name" value="DAO"/>
    <property type="match status" value="1"/>
</dbReference>
<keyword evidence="4" id="KW-0560">Oxidoreductase</keyword>
<evidence type="ECO:0000256" key="2">
    <source>
        <dbReference type="ARBA" id="ARBA00009410"/>
    </source>
</evidence>
<sequence>MNIMKKQVIIIGGGIVGSTAAFYLSQEVNVNLTLIDSGIGTATRAAAGIICPWMAQKKNKDWYKLTSDGAVFYRQLVDDLEKSGASDIPFKQTGTIGLKSKPELLDKIQKIAEERRLDAPTIGKITPLVGPEITTYLPPLKPDYFGVHLEGGGRIDGGRLIDILQEQFLKNGGSCLKGEATLLDAHTVKVGDQILTADSIILATGAWLPHILEPLGYQVDVRPQKGQLLELDTDFESDHWPVCMPYGEIDFLPFEDGKFIIGATHEDDMGYDLSLDSKKIQAMHEKAAEFMPELANFPVARTRIGTRAYTSNYAPFYGTIADMQNVWVASGLGSTGLTNGPFIGWQIATEILGQNTNFDRTAYSPDYYIQRVEK</sequence>
<dbReference type="GO" id="GO:0016491">
    <property type="term" value="F:oxidoreductase activity"/>
    <property type="evidence" value="ECO:0007669"/>
    <property type="project" value="UniProtKB-KW"/>
</dbReference>
<dbReference type="InterPro" id="IPR036188">
    <property type="entry name" value="FAD/NAD-bd_sf"/>
</dbReference>
<evidence type="ECO:0000256" key="1">
    <source>
        <dbReference type="ARBA" id="ARBA00001974"/>
    </source>
</evidence>
<dbReference type="SUPFAM" id="SSF54373">
    <property type="entry name" value="FAD-linked reductases, C-terminal domain"/>
    <property type="match status" value="1"/>
</dbReference>
<evidence type="ECO:0000313" key="6">
    <source>
        <dbReference type="EMBL" id="BBA92398.1"/>
    </source>
</evidence>
<dbReference type="PANTHER" id="PTHR13847:SF286">
    <property type="entry name" value="D-AMINO ACID DEHYDROGENASE"/>
    <property type="match status" value="1"/>
</dbReference>
<dbReference type="SUPFAM" id="SSF51905">
    <property type="entry name" value="FAD/NAD(P)-binding domain"/>
    <property type="match status" value="1"/>
</dbReference>
<comment type="cofactor">
    <cofactor evidence="1">
        <name>FAD</name>
        <dbReference type="ChEBI" id="CHEBI:57692"/>
    </cofactor>
</comment>
<comment type="similarity">
    <text evidence="2">Belongs to the DadA oxidoreductase family.</text>
</comment>